<dbReference type="Pfam" id="PF07676">
    <property type="entry name" value="PD40"/>
    <property type="match status" value="3"/>
</dbReference>
<dbReference type="PANTHER" id="PTHR36842:SF1">
    <property type="entry name" value="PROTEIN TOLB"/>
    <property type="match status" value="1"/>
</dbReference>
<comment type="similarity">
    <text evidence="1">Belongs to the TolB family.</text>
</comment>
<dbReference type="InterPro" id="IPR011659">
    <property type="entry name" value="WD40"/>
</dbReference>
<feature type="signal peptide" evidence="2">
    <location>
        <begin position="1"/>
        <end position="19"/>
    </location>
</feature>
<dbReference type="EMBL" id="CP016094">
    <property type="protein sequence ID" value="AOS45655.1"/>
    <property type="molecule type" value="Genomic_DNA"/>
</dbReference>
<feature type="chain" id="PRO_5009105428" evidence="2">
    <location>
        <begin position="20"/>
        <end position="391"/>
    </location>
</feature>
<organism evidence="3 4">
    <name type="scientific">Lacunisphaera limnophila</name>
    <dbReference type="NCBI Taxonomy" id="1838286"/>
    <lineage>
        <taxon>Bacteria</taxon>
        <taxon>Pseudomonadati</taxon>
        <taxon>Verrucomicrobiota</taxon>
        <taxon>Opitutia</taxon>
        <taxon>Opitutales</taxon>
        <taxon>Opitutaceae</taxon>
        <taxon>Lacunisphaera</taxon>
    </lineage>
</organism>
<accession>A0A1D8AXN9</accession>
<evidence type="ECO:0000256" key="1">
    <source>
        <dbReference type="ARBA" id="ARBA00009820"/>
    </source>
</evidence>
<dbReference type="RefSeq" id="WP_069962780.1">
    <property type="nucleotide sequence ID" value="NZ_CP016094.1"/>
</dbReference>
<dbReference type="PANTHER" id="PTHR36842">
    <property type="entry name" value="PROTEIN TOLB HOMOLOG"/>
    <property type="match status" value="1"/>
</dbReference>
<reference evidence="3 4" key="1">
    <citation type="submission" date="2016-06" db="EMBL/GenBank/DDBJ databases">
        <title>Three novel species with peptidoglycan cell walls form the new genus Lacunisphaera gen. nov. in the family Opitutaceae of the verrucomicrobial subdivision 4.</title>
        <authorList>
            <person name="Rast P."/>
            <person name="Gloeckner I."/>
            <person name="Jogler M."/>
            <person name="Boedeker C."/>
            <person name="Jeske O."/>
            <person name="Wiegand S."/>
            <person name="Reinhardt R."/>
            <person name="Schumann P."/>
            <person name="Rohde M."/>
            <person name="Spring S."/>
            <person name="Gloeckner F.O."/>
            <person name="Jogler C."/>
        </authorList>
    </citation>
    <scope>NUCLEOTIDE SEQUENCE [LARGE SCALE GENOMIC DNA]</scope>
    <source>
        <strain evidence="3 4">IG16b</strain>
    </source>
</reference>
<evidence type="ECO:0000256" key="2">
    <source>
        <dbReference type="SAM" id="SignalP"/>
    </source>
</evidence>
<dbReference type="Gene3D" id="2.120.10.30">
    <property type="entry name" value="TolB, C-terminal domain"/>
    <property type="match status" value="1"/>
</dbReference>
<evidence type="ECO:0000313" key="4">
    <source>
        <dbReference type="Proteomes" id="UP000095228"/>
    </source>
</evidence>
<dbReference type="KEGG" id="obg:Verru16b_02740"/>
<dbReference type="STRING" id="1838286.Verru16b_02740"/>
<gene>
    <name evidence="3" type="ORF">Verru16b_02740</name>
</gene>
<dbReference type="OrthoDB" id="9774911at2"/>
<dbReference type="Proteomes" id="UP000095228">
    <property type="component" value="Chromosome"/>
</dbReference>
<protein>
    <submittedName>
        <fullName evidence="3">Translocation protein TolB</fullName>
    </submittedName>
</protein>
<dbReference type="AlphaFoldDB" id="A0A1D8AXN9"/>
<proteinExistence type="inferred from homology"/>
<keyword evidence="2" id="KW-0732">Signal</keyword>
<sequence>MRNAISFLLACTLLVSAFAQRDIGVIDVKGDANVLGLSLSSSSPELQNLALTAFNAHGRFKLLASGASYAVNFAPAGASSVTVTITRGGATVHTQTVSGTNQRNALLRAADVAVTKMSGLRGWFAGKLAFVGERTGKPEVYTADLFFGDLVKWTSDGKQVMGPRWAPDGSKIVYTSYRTSFPDIYQIDFATRRISLLASFKGTNSGGRFSPDGSRLAMVLSGEGNPEVYVGNASARQLRRLTNNQSVEASPTFSPDGGRVLYVSDSAGGPQLYTLPVNGGSPTRLATNISKYCAEPDWSAADPSKIVFTAGVGRGYQSAVFDMKAGSSKIITKAPTDAIEPVWLADGRHFICTFRAANTKSLYIVDSESGKATRLSPAAFGNAGNASYLAP</sequence>
<evidence type="ECO:0000313" key="3">
    <source>
        <dbReference type="EMBL" id="AOS45655.1"/>
    </source>
</evidence>
<dbReference type="InterPro" id="IPR011042">
    <property type="entry name" value="6-blade_b-propeller_TolB-like"/>
</dbReference>
<name>A0A1D8AXN9_9BACT</name>
<dbReference type="SUPFAM" id="SSF69304">
    <property type="entry name" value="Tricorn protease N-terminal domain"/>
    <property type="match status" value="1"/>
</dbReference>
<keyword evidence="4" id="KW-1185">Reference proteome</keyword>